<keyword evidence="1" id="KW-1133">Transmembrane helix</keyword>
<gene>
    <name evidence="3" type="ORF">NYR02_09500</name>
</gene>
<dbReference type="RefSeq" id="WP_260976126.1">
    <property type="nucleotide sequence ID" value="NZ_JAOANI010000015.1"/>
</dbReference>
<accession>A0A9X3ARJ4</accession>
<proteinExistence type="predicted"/>
<keyword evidence="4" id="KW-1185">Reference proteome</keyword>
<dbReference type="GO" id="GO:0005524">
    <property type="term" value="F:ATP binding"/>
    <property type="evidence" value="ECO:0007669"/>
    <property type="project" value="UniProtKB-KW"/>
</dbReference>
<keyword evidence="1" id="KW-0812">Transmembrane</keyword>
<dbReference type="SUPFAM" id="SSF52540">
    <property type="entry name" value="P-loop containing nucleoside triphosphate hydrolases"/>
    <property type="match status" value="1"/>
</dbReference>
<keyword evidence="1" id="KW-0472">Membrane</keyword>
<evidence type="ECO:0000256" key="1">
    <source>
        <dbReference type="SAM" id="Phobius"/>
    </source>
</evidence>
<sequence>MGSKVSSNTSKFKSALLRWINVLALGVLAAVFWFFVFETSIPNFVFSWLSKQPTLIQCVLSALAALITILIQQRFHVRLKRAKHKYVLDLKALLYYPPLHISVAIGLILFICMSDAVATQPFDSSSTLLITVFCFTYGILAISIHPKSERKHLTNTSSQSLDAMSDEEFGKWINTDEPKYTADLLNRKQYVERIVKRLVDSASTKATRGQIIYGPFGSGKSTLIESVFNELSDRHDEEWISCHFDCWGRTEDAEKLTELLLEEVIDAIGQHVDASAIIGVPSEYVAAAYDAHSLFRIAAPFIRKRPRNMVLEDINKILKQNNLKLLLVIENIDRAQNVSLFAGVVGSVLDQVAVLDSIRFLFTSDRHPDIAQIASRLADHIEDLSLSNIYKIIPRFIEYCVKQTAYDIILSYKDQNGVIYQSRKSIHDKKFRSLYIAAASFIDNIRDLKLIFRNTVEMWRIHQGEIHILDILLYSLYRHSYKLTQEIDNIVFNRNGNDKSDLNQVIEYENLADRVDESYIQHSAINSPETSLAILRTYFLAHGAYRDKYAGINLSDKYGNNALESLRNGEKTEQSIQPFLRAVISLNVNNKSGLMQHYSPDDFISYSNDLNVIAYCYWHNNIEVARKVWQRALTIEFTMSDENRLRFRSLAHDFVYSSAVITQNRLEDILRPTLDILDESGRYEQAIILTEAIEKKYDLDIAERSFEHLISLKFQGFKDVNLSICLADFTFLFEERINDHNQSQCLEQIRIVFDLLRSKMEHDAYWLEGYFKEVNATTKLKSRMEKIFSKLTKLDDFSERDKNIIEMIAKTPTSEKHQ</sequence>
<dbReference type="AlphaFoldDB" id="A0A9X3ARJ4"/>
<reference evidence="3" key="2">
    <citation type="submission" date="2022-08" db="EMBL/GenBank/DDBJ databases">
        <authorList>
            <person name="Dong C."/>
        </authorList>
    </citation>
    <scope>NUCLEOTIDE SEQUENCE</scope>
    <source>
        <strain evidence="3">59MF3M-4</strain>
    </source>
</reference>
<feature type="transmembrane region" description="Helical" evidence="1">
    <location>
        <begin position="16"/>
        <end position="34"/>
    </location>
</feature>
<dbReference type="InterPro" id="IPR011646">
    <property type="entry name" value="KAP_P-loop"/>
</dbReference>
<dbReference type="InterPro" id="IPR027417">
    <property type="entry name" value="P-loop_NTPase"/>
</dbReference>
<evidence type="ECO:0000259" key="2">
    <source>
        <dbReference type="Pfam" id="PF07693"/>
    </source>
</evidence>
<feature type="transmembrane region" description="Helical" evidence="1">
    <location>
        <begin position="124"/>
        <end position="144"/>
    </location>
</feature>
<organism evidence="3 4">
    <name type="scientific">Thalassolituus pacificus</name>
    <dbReference type="NCBI Taxonomy" id="2975440"/>
    <lineage>
        <taxon>Bacteria</taxon>
        <taxon>Pseudomonadati</taxon>
        <taxon>Pseudomonadota</taxon>
        <taxon>Gammaproteobacteria</taxon>
        <taxon>Oceanospirillales</taxon>
        <taxon>Oceanospirillaceae</taxon>
        <taxon>Thalassolituus</taxon>
    </lineage>
</organism>
<keyword evidence="3" id="KW-0067">ATP-binding</keyword>
<dbReference type="EMBL" id="JAOANI010000015">
    <property type="protein sequence ID" value="MCT7359255.1"/>
    <property type="molecule type" value="Genomic_DNA"/>
</dbReference>
<reference evidence="3" key="1">
    <citation type="journal article" date="2022" name="Front. Microbiol.">
        <title>Genome-based taxonomic rearrangement of Oceanobacter-related bacteria including the description of Thalassolituus hydrocarbonoclasticus sp. nov. and Thalassolituus pacificus sp. nov. and emended description of the genus Thalassolituus.</title>
        <authorList>
            <person name="Dong C."/>
            <person name="Wei L."/>
            <person name="Wang J."/>
            <person name="Lai Q."/>
            <person name="Huang Z."/>
            <person name="Shao Z."/>
        </authorList>
    </citation>
    <scope>NUCLEOTIDE SEQUENCE</scope>
    <source>
        <strain evidence="3">59MF3M-4</strain>
    </source>
</reference>
<evidence type="ECO:0000313" key="3">
    <source>
        <dbReference type="EMBL" id="MCT7359255.1"/>
    </source>
</evidence>
<feature type="transmembrane region" description="Helical" evidence="1">
    <location>
        <begin position="54"/>
        <end position="72"/>
    </location>
</feature>
<dbReference type="Proteomes" id="UP001147830">
    <property type="component" value="Unassembled WGS sequence"/>
</dbReference>
<protein>
    <submittedName>
        <fullName evidence="3">ATP-binding protein</fullName>
    </submittedName>
</protein>
<feature type="domain" description="KAP NTPase" evidence="2">
    <location>
        <begin position="187"/>
        <end position="367"/>
    </location>
</feature>
<dbReference type="Gene3D" id="3.40.50.300">
    <property type="entry name" value="P-loop containing nucleotide triphosphate hydrolases"/>
    <property type="match status" value="1"/>
</dbReference>
<keyword evidence="3" id="KW-0547">Nucleotide-binding</keyword>
<feature type="transmembrane region" description="Helical" evidence="1">
    <location>
        <begin position="93"/>
        <end position="118"/>
    </location>
</feature>
<name>A0A9X3ARJ4_9GAMM</name>
<comment type="caution">
    <text evidence="3">The sequence shown here is derived from an EMBL/GenBank/DDBJ whole genome shotgun (WGS) entry which is preliminary data.</text>
</comment>
<evidence type="ECO:0000313" key="4">
    <source>
        <dbReference type="Proteomes" id="UP001147830"/>
    </source>
</evidence>
<dbReference type="Pfam" id="PF07693">
    <property type="entry name" value="KAP_NTPase"/>
    <property type="match status" value="1"/>
</dbReference>